<reference evidence="1 2" key="1">
    <citation type="submission" date="2020-03" db="EMBL/GenBank/DDBJ databases">
        <title>Sequencing the genomes of 1000 actinobacteria strains.</title>
        <authorList>
            <person name="Klenk H.-P."/>
        </authorList>
    </citation>
    <scope>NUCLEOTIDE SEQUENCE [LARGE SCALE GENOMIC DNA]</scope>
    <source>
        <strain evidence="1 2">DSM 45685</strain>
    </source>
</reference>
<sequence>MKCLYLVTRNLDPTGTGRAGWMLSVPRNTDGYARIQVLVATLLIMKCVVMARRGHKRGFELQSEYCLRPVHDRLNHRPRMGLD</sequence>
<keyword evidence="2" id="KW-1185">Reference proteome</keyword>
<dbReference type="Proteomes" id="UP000545493">
    <property type="component" value="Unassembled WGS sequence"/>
</dbReference>
<dbReference type="EMBL" id="JAAOYM010000001">
    <property type="protein sequence ID" value="NIJ13343.1"/>
    <property type="molecule type" value="Genomic_DNA"/>
</dbReference>
<dbReference type="AlphaFoldDB" id="A0A7X5ZRY6"/>
<proteinExistence type="predicted"/>
<evidence type="ECO:0000313" key="2">
    <source>
        <dbReference type="Proteomes" id="UP000545493"/>
    </source>
</evidence>
<gene>
    <name evidence="1" type="ORF">FHU38_003687</name>
</gene>
<evidence type="ECO:0000313" key="1">
    <source>
        <dbReference type="EMBL" id="NIJ13343.1"/>
    </source>
</evidence>
<comment type="caution">
    <text evidence="1">The sequence shown here is derived from an EMBL/GenBank/DDBJ whole genome shotgun (WGS) entry which is preliminary data.</text>
</comment>
<accession>A0A7X5ZRY6</accession>
<name>A0A7X5ZRY6_9PSEU</name>
<organism evidence="1 2">
    <name type="scientific">Saccharomonospora amisosensis</name>
    <dbReference type="NCBI Taxonomy" id="1128677"/>
    <lineage>
        <taxon>Bacteria</taxon>
        <taxon>Bacillati</taxon>
        <taxon>Actinomycetota</taxon>
        <taxon>Actinomycetes</taxon>
        <taxon>Pseudonocardiales</taxon>
        <taxon>Pseudonocardiaceae</taxon>
        <taxon>Saccharomonospora</taxon>
    </lineage>
</organism>
<protein>
    <submittedName>
        <fullName evidence="1">Uncharacterized protein</fullName>
    </submittedName>
</protein>